<dbReference type="AlphaFoldDB" id="A0A1H0QDG3"/>
<dbReference type="InterPro" id="IPR055348">
    <property type="entry name" value="DctQ"/>
</dbReference>
<evidence type="ECO:0000256" key="6">
    <source>
        <dbReference type="ARBA" id="ARBA00022989"/>
    </source>
</evidence>
<dbReference type="Proteomes" id="UP000199073">
    <property type="component" value="Unassembled WGS sequence"/>
</dbReference>
<comment type="similarity">
    <text evidence="8">Belongs to the TRAP transporter small permease family.</text>
</comment>
<reference evidence="11 12" key="1">
    <citation type="submission" date="2016-10" db="EMBL/GenBank/DDBJ databases">
        <authorList>
            <person name="de Groot N.N."/>
        </authorList>
    </citation>
    <scope>NUCLEOTIDE SEQUENCE [LARGE SCALE GENOMIC DNA]</scope>
    <source>
        <strain evidence="11 12">DSM 12130</strain>
    </source>
</reference>
<dbReference type="GO" id="GO:0005886">
    <property type="term" value="C:plasma membrane"/>
    <property type="evidence" value="ECO:0007669"/>
    <property type="project" value="UniProtKB-SubCell"/>
</dbReference>
<keyword evidence="3" id="KW-1003">Cell membrane</keyword>
<feature type="domain" description="Tripartite ATP-independent periplasmic transporters DctQ component" evidence="10">
    <location>
        <begin position="37"/>
        <end position="167"/>
    </location>
</feature>
<evidence type="ECO:0000256" key="2">
    <source>
        <dbReference type="ARBA" id="ARBA00022448"/>
    </source>
</evidence>
<proteinExistence type="inferred from homology"/>
<evidence type="ECO:0000256" key="8">
    <source>
        <dbReference type="ARBA" id="ARBA00038436"/>
    </source>
</evidence>
<dbReference type="STRING" id="91360.SAMN05660330_01958"/>
<keyword evidence="2" id="KW-0813">Transport</keyword>
<dbReference type="EMBL" id="FNJI01000011">
    <property type="protein sequence ID" value="SDP15431.1"/>
    <property type="molecule type" value="Genomic_DNA"/>
</dbReference>
<sequence length="185" mass="20843">MEQHTGGERKILDRVLDGVLSLDEKLAEAAGWVVVLMMLTISYDVAMRYIFNAPTTWSFEVNRYMLIMVIFIGSGWTLASGGHVSVDIATEKLSEKKRILLDVVTSLMAGTYVLVFLVQSIVFTYDAWENNIRSTEYLAWQLWPIRLFLVVGAALLLLEYVVRIIKNTAMLCNAVGAKRYAGLQN</sequence>
<evidence type="ECO:0000313" key="11">
    <source>
        <dbReference type="EMBL" id="SDP15431.1"/>
    </source>
</evidence>
<organism evidence="11 12">
    <name type="scientific">Desulforhopalus singaporensis</name>
    <dbReference type="NCBI Taxonomy" id="91360"/>
    <lineage>
        <taxon>Bacteria</taxon>
        <taxon>Pseudomonadati</taxon>
        <taxon>Thermodesulfobacteriota</taxon>
        <taxon>Desulfobulbia</taxon>
        <taxon>Desulfobulbales</taxon>
        <taxon>Desulfocapsaceae</taxon>
        <taxon>Desulforhopalus</taxon>
    </lineage>
</organism>
<evidence type="ECO:0000256" key="5">
    <source>
        <dbReference type="ARBA" id="ARBA00022692"/>
    </source>
</evidence>
<keyword evidence="12" id="KW-1185">Reference proteome</keyword>
<comment type="subcellular location">
    <subcellularLocation>
        <location evidence="1">Cell inner membrane</location>
        <topology evidence="1">Multi-pass membrane protein</topology>
    </subcellularLocation>
</comment>
<name>A0A1H0QDG3_9BACT</name>
<feature type="transmembrane region" description="Helical" evidence="9">
    <location>
        <begin position="143"/>
        <end position="162"/>
    </location>
</feature>
<dbReference type="PANTHER" id="PTHR35011">
    <property type="entry name" value="2,3-DIKETO-L-GULONATE TRAP TRANSPORTER SMALL PERMEASE PROTEIN YIAM"/>
    <property type="match status" value="1"/>
</dbReference>
<keyword evidence="6 9" id="KW-1133">Transmembrane helix</keyword>
<keyword evidence="4" id="KW-0997">Cell inner membrane</keyword>
<dbReference type="InterPro" id="IPR007387">
    <property type="entry name" value="TRAP_DctQ"/>
</dbReference>
<dbReference type="RefSeq" id="WP_092222270.1">
    <property type="nucleotide sequence ID" value="NZ_FNJI01000011.1"/>
</dbReference>
<feature type="transmembrane region" description="Helical" evidence="9">
    <location>
        <begin position="99"/>
        <end position="123"/>
    </location>
</feature>
<evidence type="ECO:0000256" key="3">
    <source>
        <dbReference type="ARBA" id="ARBA00022475"/>
    </source>
</evidence>
<evidence type="ECO:0000256" key="4">
    <source>
        <dbReference type="ARBA" id="ARBA00022519"/>
    </source>
</evidence>
<gene>
    <name evidence="11" type="ORF">SAMN05660330_01958</name>
</gene>
<feature type="transmembrane region" description="Helical" evidence="9">
    <location>
        <begin position="63"/>
        <end position="79"/>
    </location>
</feature>
<evidence type="ECO:0000313" key="12">
    <source>
        <dbReference type="Proteomes" id="UP000199073"/>
    </source>
</evidence>
<keyword evidence="7 9" id="KW-0472">Membrane</keyword>
<dbReference type="Pfam" id="PF04290">
    <property type="entry name" value="DctQ"/>
    <property type="match status" value="1"/>
</dbReference>
<evidence type="ECO:0000256" key="9">
    <source>
        <dbReference type="SAM" id="Phobius"/>
    </source>
</evidence>
<accession>A0A1H0QDG3</accession>
<evidence type="ECO:0000259" key="10">
    <source>
        <dbReference type="Pfam" id="PF04290"/>
    </source>
</evidence>
<evidence type="ECO:0000256" key="1">
    <source>
        <dbReference type="ARBA" id="ARBA00004429"/>
    </source>
</evidence>
<protein>
    <submittedName>
        <fullName evidence="11">TRAP-type mannitol/chloroaromatic compound transport system, small permease component</fullName>
    </submittedName>
</protein>
<feature type="transmembrane region" description="Helical" evidence="9">
    <location>
        <begin position="29"/>
        <end position="51"/>
    </location>
</feature>
<evidence type="ECO:0000256" key="7">
    <source>
        <dbReference type="ARBA" id="ARBA00023136"/>
    </source>
</evidence>
<dbReference type="OrthoDB" id="9794346at2"/>
<keyword evidence="5 9" id="KW-0812">Transmembrane</keyword>